<name>A0A6J4IR00_9CHLR</name>
<organism evidence="2">
    <name type="scientific">uncultured Chloroflexia bacterium</name>
    <dbReference type="NCBI Taxonomy" id="1672391"/>
    <lineage>
        <taxon>Bacteria</taxon>
        <taxon>Bacillati</taxon>
        <taxon>Chloroflexota</taxon>
        <taxon>Chloroflexia</taxon>
        <taxon>environmental samples</taxon>
    </lineage>
</organism>
<feature type="region of interest" description="Disordered" evidence="1">
    <location>
        <begin position="8"/>
        <end position="30"/>
    </location>
</feature>
<feature type="region of interest" description="Disordered" evidence="1">
    <location>
        <begin position="54"/>
        <end position="102"/>
    </location>
</feature>
<feature type="compositionally biased region" description="Low complexity" evidence="1">
    <location>
        <begin position="93"/>
        <end position="102"/>
    </location>
</feature>
<protein>
    <submittedName>
        <fullName evidence="2">Uncharacterized protein</fullName>
    </submittedName>
</protein>
<proteinExistence type="predicted"/>
<sequence length="102" mass="10985">WRSTCAACSTLRPSTPPARITGLLPPSTTHTTRRIARQDDAYLVHCLPCGAVGRSSRGTTTSWTSGAGGPMRCTVGRSTADTTSRRRHRRRPTTSCARSSAR</sequence>
<feature type="compositionally biased region" description="Low complexity" evidence="1">
    <location>
        <begin position="54"/>
        <end position="65"/>
    </location>
</feature>
<dbReference type="AlphaFoldDB" id="A0A6J4IR00"/>
<evidence type="ECO:0000256" key="1">
    <source>
        <dbReference type="SAM" id="MobiDB-lite"/>
    </source>
</evidence>
<gene>
    <name evidence="2" type="ORF">AVDCRST_MAG93-2112</name>
</gene>
<accession>A0A6J4IR00</accession>
<evidence type="ECO:0000313" key="2">
    <source>
        <dbReference type="EMBL" id="CAA9259262.1"/>
    </source>
</evidence>
<dbReference type="EMBL" id="CADCTR010000716">
    <property type="protein sequence ID" value="CAA9259262.1"/>
    <property type="molecule type" value="Genomic_DNA"/>
</dbReference>
<feature type="non-terminal residue" evidence="2">
    <location>
        <position position="1"/>
    </location>
</feature>
<reference evidence="2" key="1">
    <citation type="submission" date="2020-02" db="EMBL/GenBank/DDBJ databases">
        <authorList>
            <person name="Meier V. D."/>
        </authorList>
    </citation>
    <scope>NUCLEOTIDE SEQUENCE</scope>
    <source>
        <strain evidence="2">AVDCRST_MAG93</strain>
    </source>
</reference>
<feature type="non-terminal residue" evidence="2">
    <location>
        <position position="102"/>
    </location>
</feature>